<evidence type="ECO:0000313" key="2">
    <source>
        <dbReference type="Proteomes" id="UP000280395"/>
    </source>
</evidence>
<gene>
    <name evidence="1" type="ORF">ALP29_200952</name>
</gene>
<dbReference type="Proteomes" id="UP000280395">
    <property type="component" value="Unassembled WGS sequence"/>
</dbReference>
<organism evidence="1 2">
    <name type="scientific">Pseudomonas syringae pv. avii</name>
    <dbReference type="NCBI Taxonomy" id="663959"/>
    <lineage>
        <taxon>Bacteria</taxon>
        <taxon>Pseudomonadati</taxon>
        <taxon>Pseudomonadota</taxon>
        <taxon>Gammaproteobacteria</taxon>
        <taxon>Pseudomonadales</taxon>
        <taxon>Pseudomonadaceae</taxon>
        <taxon>Pseudomonas</taxon>
        <taxon>Pseudomonas syringae</taxon>
    </lineage>
</organism>
<proteinExistence type="predicted"/>
<dbReference type="EMBL" id="RBUA01001021">
    <property type="protein sequence ID" value="RMU51089.1"/>
    <property type="molecule type" value="Genomic_DNA"/>
</dbReference>
<dbReference type="AlphaFoldDB" id="A0A3M5UZ06"/>
<accession>A0A3M5UZ06</accession>
<name>A0A3M5UZ06_PSESX</name>
<protein>
    <submittedName>
        <fullName evidence="1">Uncharacterized protein</fullName>
    </submittedName>
</protein>
<sequence length="53" mass="5793">MGIAQTLWCDPGSQVIHGLIGQAGHLYVQQRHINVLPYIALIAMSQSCKDCGR</sequence>
<reference evidence="1 2" key="1">
    <citation type="submission" date="2018-08" db="EMBL/GenBank/DDBJ databases">
        <title>Recombination of ecologically and evolutionarily significant loci maintains genetic cohesion in the Pseudomonas syringae species complex.</title>
        <authorList>
            <person name="Dillon M."/>
            <person name="Thakur S."/>
            <person name="Almeida R.N.D."/>
            <person name="Weir B.S."/>
            <person name="Guttman D.S."/>
        </authorList>
    </citation>
    <scope>NUCLEOTIDE SEQUENCE [LARGE SCALE GENOMIC DNA]</scope>
    <source>
        <strain evidence="1 2">ICMP 14479</strain>
    </source>
</reference>
<comment type="caution">
    <text evidence="1">The sequence shown here is derived from an EMBL/GenBank/DDBJ whole genome shotgun (WGS) entry which is preliminary data.</text>
</comment>
<evidence type="ECO:0000313" key="1">
    <source>
        <dbReference type="EMBL" id="RMU51089.1"/>
    </source>
</evidence>